<dbReference type="InterPro" id="IPR007685">
    <property type="entry name" value="RelA_SpoT"/>
</dbReference>
<dbReference type="PANTHER" id="PTHR47837:SF2">
    <property type="entry name" value="GTP PYROPHOSPHOKINASE YWAC"/>
    <property type="match status" value="1"/>
</dbReference>
<dbReference type="Pfam" id="PF04607">
    <property type="entry name" value="RelA_SpoT"/>
    <property type="match status" value="1"/>
</dbReference>
<dbReference type="Gene3D" id="3.30.460.10">
    <property type="entry name" value="Beta Polymerase, domain 2"/>
    <property type="match status" value="1"/>
</dbReference>
<protein>
    <submittedName>
        <fullName evidence="2">RelA/SpoT domain protein</fullName>
    </submittedName>
</protein>
<dbReference type="eggNOG" id="COG2357">
    <property type="taxonomic scope" value="Bacteria"/>
</dbReference>
<dbReference type="SMART" id="SM00954">
    <property type="entry name" value="RelA_SpoT"/>
    <property type="match status" value="1"/>
</dbReference>
<dbReference type="InterPro" id="IPR052366">
    <property type="entry name" value="GTP_Pyrophosphokinase"/>
</dbReference>
<accession>F5YKB0</accession>
<dbReference type="HOGENOM" id="CLU_077095_0_0_12"/>
<dbReference type="Proteomes" id="UP000009223">
    <property type="component" value="Chromosome"/>
</dbReference>
<proteinExistence type="predicted"/>
<dbReference type="Gene3D" id="1.10.287.860">
    <property type="entry name" value="Nucleotidyltransferase"/>
    <property type="match status" value="1"/>
</dbReference>
<keyword evidence="3" id="KW-1185">Reference proteome</keyword>
<dbReference type="InterPro" id="IPR043519">
    <property type="entry name" value="NT_sf"/>
</dbReference>
<evidence type="ECO:0000313" key="3">
    <source>
        <dbReference type="Proteomes" id="UP000009223"/>
    </source>
</evidence>
<dbReference type="OrthoDB" id="9789634at2"/>
<dbReference type="PANTHER" id="PTHR47837">
    <property type="entry name" value="GTP PYROPHOSPHOKINASE YJBM"/>
    <property type="match status" value="1"/>
</dbReference>
<name>F5YKB0_TREPZ</name>
<dbReference type="CDD" id="cd05399">
    <property type="entry name" value="NT_Rel-Spo_like"/>
    <property type="match status" value="1"/>
</dbReference>
<dbReference type="GO" id="GO:0015969">
    <property type="term" value="P:guanosine tetraphosphate metabolic process"/>
    <property type="evidence" value="ECO:0007669"/>
    <property type="project" value="InterPro"/>
</dbReference>
<dbReference type="AlphaFoldDB" id="F5YKB0"/>
<evidence type="ECO:0000259" key="1">
    <source>
        <dbReference type="SMART" id="SM00954"/>
    </source>
</evidence>
<dbReference type="STRING" id="545694.TREPR_3305"/>
<reference evidence="2 3" key="2">
    <citation type="journal article" date="2011" name="ISME J.">
        <title>RNA-seq reveals cooperative metabolic interactions between two termite-gut spirochete species in co-culture.</title>
        <authorList>
            <person name="Rosenthal A.Z."/>
            <person name="Matson E.G."/>
            <person name="Eldar A."/>
            <person name="Leadbetter J.R."/>
        </authorList>
    </citation>
    <scope>NUCLEOTIDE SEQUENCE [LARGE SCALE GENOMIC DNA]</scope>
    <source>
        <strain evidence="3">ATCC BAA-887 / DSM 12427 / ZAS-2</strain>
    </source>
</reference>
<sequence length="223" mass="26156">MGFVQRIEENVVGIFQKKIAPALQLMTYYRCALMEVETKFKVLNEEFSLSHDRNPIEHIKTRIKTPESIRKKMRTLQIPKNVDSLEKNIHDIAGIRIICQFVDDIYVLADCLLAQDDVALIEKKDYIANPKESGYRSLHLIIEVPIFLHNEKRQMKVEVQLRTIAMDFWASLEHRLTYKKDINNEKANNISSELKNCAETSVWLDLKMQDIRNNIERIEKRGN</sequence>
<dbReference type="RefSeq" id="WP_015706971.1">
    <property type="nucleotide sequence ID" value="NC_015578.1"/>
</dbReference>
<gene>
    <name evidence="2" type="ordered locus">TREPR_3305</name>
</gene>
<dbReference type="EMBL" id="CP001843">
    <property type="protein sequence ID" value="AEF84654.1"/>
    <property type="molecule type" value="Genomic_DNA"/>
</dbReference>
<organism evidence="2 3">
    <name type="scientific">Treponema primitia (strain ATCC BAA-887 / DSM 12427 / ZAS-2)</name>
    <dbReference type="NCBI Taxonomy" id="545694"/>
    <lineage>
        <taxon>Bacteria</taxon>
        <taxon>Pseudomonadati</taxon>
        <taxon>Spirochaetota</taxon>
        <taxon>Spirochaetia</taxon>
        <taxon>Spirochaetales</taxon>
        <taxon>Treponemataceae</taxon>
        <taxon>Treponema</taxon>
    </lineage>
</organism>
<feature type="domain" description="RelA/SpoT" evidence="1">
    <location>
        <begin position="61"/>
        <end position="184"/>
    </location>
</feature>
<reference evidence="3" key="1">
    <citation type="submission" date="2009-12" db="EMBL/GenBank/DDBJ databases">
        <title>Complete sequence of Treponema primitia strain ZAS-2.</title>
        <authorList>
            <person name="Tetu S.G."/>
            <person name="Matson E."/>
            <person name="Ren Q."/>
            <person name="Seshadri R."/>
            <person name="Elbourne L."/>
            <person name="Hassan K.A."/>
            <person name="Durkin A."/>
            <person name="Radune D."/>
            <person name="Mohamoud Y."/>
            <person name="Shay R."/>
            <person name="Jin S."/>
            <person name="Zhang X."/>
            <person name="Lucey K."/>
            <person name="Ballor N.R."/>
            <person name="Ottesen E."/>
            <person name="Rosenthal R."/>
            <person name="Allen A."/>
            <person name="Leadbetter J.R."/>
            <person name="Paulsen I.T."/>
        </authorList>
    </citation>
    <scope>NUCLEOTIDE SEQUENCE [LARGE SCALE GENOMIC DNA]</scope>
    <source>
        <strain evidence="3">ATCC BAA-887 / DSM 12427 / ZAS-2</strain>
    </source>
</reference>
<dbReference type="KEGG" id="tpi:TREPR_3305"/>
<dbReference type="SUPFAM" id="SSF81301">
    <property type="entry name" value="Nucleotidyltransferase"/>
    <property type="match status" value="1"/>
</dbReference>
<evidence type="ECO:0000313" key="2">
    <source>
        <dbReference type="EMBL" id="AEF84654.1"/>
    </source>
</evidence>